<proteinExistence type="predicted"/>
<dbReference type="EMBL" id="OZ023705">
    <property type="protein sequence ID" value="CAK9875160.1"/>
    <property type="molecule type" value="Genomic_DNA"/>
</dbReference>
<evidence type="ECO:0000313" key="8">
    <source>
        <dbReference type="Proteomes" id="UP001497522"/>
    </source>
</evidence>
<evidence type="ECO:0000256" key="5">
    <source>
        <dbReference type="ARBA" id="ARBA00023242"/>
    </source>
</evidence>
<gene>
    <name evidence="7" type="ORF">CSSPJE1EN2_LOCUS17409</name>
</gene>
<reference evidence="7" key="1">
    <citation type="submission" date="2024-03" db="EMBL/GenBank/DDBJ databases">
        <authorList>
            <consortium name="ELIXIR-Norway"/>
            <consortium name="Elixir Norway"/>
        </authorList>
    </citation>
    <scope>NUCLEOTIDE SEQUENCE</scope>
</reference>
<evidence type="ECO:0000313" key="7">
    <source>
        <dbReference type="EMBL" id="CAK9875160.1"/>
    </source>
</evidence>
<dbReference type="InterPro" id="IPR050142">
    <property type="entry name" value="MADS-box/MEF2_TF"/>
</dbReference>
<dbReference type="InterPro" id="IPR036879">
    <property type="entry name" value="TF_MADSbox_sf"/>
</dbReference>
<evidence type="ECO:0000259" key="6">
    <source>
        <dbReference type="PROSITE" id="PS50066"/>
    </source>
</evidence>
<evidence type="ECO:0000256" key="4">
    <source>
        <dbReference type="ARBA" id="ARBA00023163"/>
    </source>
</evidence>
<keyword evidence="5" id="KW-0539">Nucleus</keyword>
<dbReference type="PRINTS" id="PR00404">
    <property type="entry name" value="MADSDOMAIN"/>
</dbReference>
<protein>
    <recommendedName>
        <fullName evidence="6">MADS-box domain-containing protein</fullName>
    </recommendedName>
</protein>
<dbReference type="InterPro" id="IPR002100">
    <property type="entry name" value="TF_MADSbox"/>
</dbReference>
<name>A0ABP1BHX7_9BRYO</name>
<sequence>MGKVKIETKKLEEETNRRSTFTKRGSGVLKKACELSILCDTDVAIIAFSPTGELLYYCNTSVADVMKRFADVDPNRRTEMYLLQETLLRVTGDEDRINPLAPKRARAAAAGVRFAPQPEVPQVTELQPLPPPQQPVGPGSCVTCASAAASVRFLPQAEIQQVAQLQTAPPSQTPIGVALGTTSGQNNCLDPMCMNSKASASQYHHTSFQYSVQAAYDNARFLNQSLQQMQHDHHQSTDYKQGIREDQGFGGNLWAPFPACSNTNLAQGTFESIDGQHPLF</sequence>
<feature type="domain" description="MADS-box" evidence="6">
    <location>
        <begin position="1"/>
        <end position="61"/>
    </location>
</feature>
<keyword evidence="4" id="KW-0804">Transcription</keyword>
<evidence type="ECO:0000256" key="3">
    <source>
        <dbReference type="ARBA" id="ARBA00023125"/>
    </source>
</evidence>
<dbReference type="SMART" id="SM00432">
    <property type="entry name" value="MADS"/>
    <property type="match status" value="1"/>
</dbReference>
<keyword evidence="2" id="KW-0805">Transcription regulation</keyword>
<dbReference type="Proteomes" id="UP001497522">
    <property type="component" value="Chromosome 4"/>
</dbReference>
<dbReference type="SUPFAM" id="SSF55455">
    <property type="entry name" value="SRF-like"/>
    <property type="match status" value="1"/>
</dbReference>
<evidence type="ECO:0000256" key="1">
    <source>
        <dbReference type="ARBA" id="ARBA00004123"/>
    </source>
</evidence>
<accession>A0ABP1BHX7</accession>
<keyword evidence="8" id="KW-1185">Reference proteome</keyword>
<evidence type="ECO:0000256" key="2">
    <source>
        <dbReference type="ARBA" id="ARBA00023015"/>
    </source>
</evidence>
<comment type="subcellular location">
    <subcellularLocation>
        <location evidence="1">Nucleus</location>
    </subcellularLocation>
</comment>
<dbReference type="PANTHER" id="PTHR48019">
    <property type="entry name" value="SERUM RESPONSE FACTOR HOMOLOG"/>
    <property type="match status" value="1"/>
</dbReference>
<keyword evidence="3" id="KW-0238">DNA-binding</keyword>
<dbReference type="Pfam" id="PF00319">
    <property type="entry name" value="SRF-TF"/>
    <property type="match status" value="1"/>
</dbReference>
<dbReference type="PROSITE" id="PS50066">
    <property type="entry name" value="MADS_BOX_2"/>
    <property type="match status" value="1"/>
</dbReference>
<dbReference type="Gene3D" id="3.40.1810.10">
    <property type="entry name" value="Transcription factor, MADS-box"/>
    <property type="match status" value="1"/>
</dbReference>
<organism evidence="7 8">
    <name type="scientific">Sphagnum jensenii</name>
    <dbReference type="NCBI Taxonomy" id="128206"/>
    <lineage>
        <taxon>Eukaryota</taxon>
        <taxon>Viridiplantae</taxon>
        <taxon>Streptophyta</taxon>
        <taxon>Embryophyta</taxon>
        <taxon>Bryophyta</taxon>
        <taxon>Sphagnophytina</taxon>
        <taxon>Sphagnopsida</taxon>
        <taxon>Sphagnales</taxon>
        <taxon>Sphagnaceae</taxon>
        <taxon>Sphagnum</taxon>
    </lineage>
</organism>